<protein>
    <submittedName>
        <fullName evidence="2">Uncharacterized protein</fullName>
    </submittedName>
</protein>
<dbReference type="OrthoDB" id="4509789at2759"/>
<name>A0A2I2GMA5_9EURO</name>
<dbReference type="RefSeq" id="XP_024709309.1">
    <property type="nucleotide sequence ID" value="XM_024853879.1"/>
</dbReference>
<gene>
    <name evidence="2" type="ORF">P170DRAFT_482251</name>
</gene>
<evidence type="ECO:0000313" key="3">
    <source>
        <dbReference type="Proteomes" id="UP000234275"/>
    </source>
</evidence>
<feature type="compositionally biased region" description="Polar residues" evidence="1">
    <location>
        <begin position="111"/>
        <end position="123"/>
    </location>
</feature>
<feature type="region of interest" description="Disordered" evidence="1">
    <location>
        <begin position="414"/>
        <end position="440"/>
    </location>
</feature>
<feature type="region of interest" description="Disordered" evidence="1">
    <location>
        <begin position="69"/>
        <end position="187"/>
    </location>
</feature>
<organism evidence="2 3">
    <name type="scientific">Aspergillus steynii IBT 23096</name>
    <dbReference type="NCBI Taxonomy" id="1392250"/>
    <lineage>
        <taxon>Eukaryota</taxon>
        <taxon>Fungi</taxon>
        <taxon>Dikarya</taxon>
        <taxon>Ascomycota</taxon>
        <taxon>Pezizomycotina</taxon>
        <taxon>Eurotiomycetes</taxon>
        <taxon>Eurotiomycetidae</taxon>
        <taxon>Eurotiales</taxon>
        <taxon>Aspergillaceae</taxon>
        <taxon>Aspergillus</taxon>
        <taxon>Aspergillus subgen. Circumdati</taxon>
    </lineage>
</organism>
<accession>A0A2I2GMA5</accession>
<dbReference type="GeneID" id="36561577"/>
<feature type="compositionally biased region" description="Low complexity" evidence="1">
    <location>
        <begin position="414"/>
        <end position="430"/>
    </location>
</feature>
<dbReference type="Proteomes" id="UP000234275">
    <property type="component" value="Unassembled WGS sequence"/>
</dbReference>
<feature type="compositionally biased region" description="Low complexity" evidence="1">
    <location>
        <begin position="287"/>
        <end position="301"/>
    </location>
</feature>
<sequence length="874" mass="91125">MHDPALDGYVLRHARSWGQTESSQVLQQTACLPGSSRVVLSSVVLQETRTPNILLTKFEFPGANSNLLSFASTTPEPSPTPSPAPSESNAPWVPSGSPSSASSSFVEETRPTPSGQSGLSVRSPSGIFESLKPGSTAPPVPSETSTTGTGAASSSETSSISESQGSITAEVSRSTSSPLPIFPKPPEGFSASSIASLGSENTIITTMTDGQQTNLPIFLGQALYGIGAIGTYFNLPGISGGVNIPCIIGCTSNQSPSPAGGGSPGASDTSNDPDDDDDNDDNDDNKSTTTGSTTSTAESCTSATTQTVFPESAFCSAIPTSIKGSKTTTTTCSTSTMTSTTVGCDVTATEETRTATVTPELNADAPLTMEVYTVLPPSSTTALSSVLPSASSSASSLASPPPLTYELFTVSPPSSSPVSSLSSSPASSRTSPPPLTYEVFTVLPPSSTPASSPVSSPASPPPLTYEVFTVTPPFSSPVSSPSASPASSRPLTYEVFTVLPPSSTPVSTPKLSSSSPNPSTTQSSGAVSQASRTSSPVKPLRTSVSPNRPASSSITPTPTPTPTEEPSITCHPKYASSPLVLTLHATRTTKKLTITHRGKPSLVCECTESETKYFTAPPFDRTSNVCGYTTNPTSTIVETISEAPTFTGYTWTDSVESIVKSCDTATEVRDPYQHTTCDDPVPISTLHPQFGTATLHVWEAWETNAASPKVIIAAVMNDTDQVMVADQREAVEVNLGTNVTIPVTNLESYPINIEPIASVEFLDEGERRRSLDKRIVVPPRPYPVDHSDLVFYVNGFKFNSVDDSEDEKGQEPPYCSVGDWDFGSAADQLADFLGNVIPIADLVLGAGKLPLPIPALSSRCPYFSLTTSFFAISP</sequence>
<dbReference type="AlphaFoldDB" id="A0A2I2GMA5"/>
<reference evidence="2 3" key="1">
    <citation type="submission" date="2016-12" db="EMBL/GenBank/DDBJ databases">
        <title>The genomes of Aspergillus section Nigri reveals drivers in fungal speciation.</title>
        <authorList>
            <consortium name="DOE Joint Genome Institute"/>
            <person name="Vesth T.C."/>
            <person name="Nybo J."/>
            <person name="Theobald S."/>
            <person name="Brandl J."/>
            <person name="Frisvad J.C."/>
            <person name="Nielsen K.F."/>
            <person name="Lyhne E.K."/>
            <person name="Kogle M.E."/>
            <person name="Kuo A."/>
            <person name="Riley R."/>
            <person name="Clum A."/>
            <person name="Nolan M."/>
            <person name="Lipzen A."/>
            <person name="Salamov A."/>
            <person name="Henrissat B."/>
            <person name="Wiebenga A."/>
            <person name="De Vries R.P."/>
            <person name="Grigoriev I.V."/>
            <person name="Mortensen U.H."/>
            <person name="Andersen M.R."/>
            <person name="Baker S.E."/>
        </authorList>
    </citation>
    <scope>NUCLEOTIDE SEQUENCE [LARGE SCALE GENOMIC DNA]</scope>
    <source>
        <strain evidence="2 3">IBT 23096</strain>
    </source>
</reference>
<feature type="compositionally biased region" description="Acidic residues" evidence="1">
    <location>
        <begin position="271"/>
        <end position="283"/>
    </location>
</feature>
<dbReference type="EMBL" id="MSFO01000001">
    <property type="protein sequence ID" value="PLB54007.1"/>
    <property type="molecule type" value="Genomic_DNA"/>
</dbReference>
<feature type="region of interest" description="Disordered" evidence="1">
    <location>
        <begin position="502"/>
        <end position="572"/>
    </location>
</feature>
<feature type="compositionally biased region" description="Low complexity" evidence="1">
    <location>
        <begin position="85"/>
        <end position="104"/>
    </location>
</feature>
<proteinExistence type="predicted"/>
<feature type="compositionally biased region" description="Low complexity" evidence="1">
    <location>
        <begin position="142"/>
        <end position="169"/>
    </location>
</feature>
<feature type="compositionally biased region" description="Polar residues" evidence="1">
    <location>
        <begin position="525"/>
        <end position="550"/>
    </location>
</feature>
<evidence type="ECO:0000313" key="2">
    <source>
        <dbReference type="EMBL" id="PLB54007.1"/>
    </source>
</evidence>
<dbReference type="VEuPathDB" id="FungiDB:P170DRAFT_482251"/>
<feature type="compositionally biased region" description="Low complexity" evidence="1">
    <location>
        <begin position="502"/>
        <end position="524"/>
    </location>
</feature>
<keyword evidence="3" id="KW-1185">Reference proteome</keyword>
<comment type="caution">
    <text evidence="2">The sequence shown here is derived from an EMBL/GenBank/DDBJ whole genome shotgun (WGS) entry which is preliminary data.</text>
</comment>
<feature type="region of interest" description="Disordered" evidence="1">
    <location>
        <begin position="254"/>
        <end position="301"/>
    </location>
</feature>
<evidence type="ECO:0000256" key="1">
    <source>
        <dbReference type="SAM" id="MobiDB-lite"/>
    </source>
</evidence>